<dbReference type="EMBL" id="ML170156">
    <property type="protein sequence ID" value="TDL29665.1"/>
    <property type="molecule type" value="Genomic_DNA"/>
</dbReference>
<dbReference type="InterPro" id="IPR040750">
    <property type="entry name" value="eIF3m_C_helix"/>
</dbReference>
<evidence type="ECO:0000256" key="5">
    <source>
        <dbReference type="HAMAP-Rule" id="MF_03012"/>
    </source>
</evidence>
<evidence type="ECO:0000313" key="8">
    <source>
        <dbReference type="Proteomes" id="UP000294933"/>
    </source>
</evidence>
<dbReference type="InterPro" id="IPR045237">
    <property type="entry name" value="COPS7/eIF3m"/>
</dbReference>
<dbReference type="Proteomes" id="UP000294933">
    <property type="component" value="Unassembled WGS sequence"/>
</dbReference>
<comment type="subcellular location">
    <subcellularLocation>
        <location evidence="5">Cytoplasm</location>
    </subcellularLocation>
</comment>
<evidence type="ECO:0000256" key="4">
    <source>
        <dbReference type="ARBA" id="ARBA00022917"/>
    </source>
</evidence>
<comment type="subunit">
    <text evidence="5">Component of the eukaryotic translation initiation factor 3 (eIF-3) complex.</text>
</comment>
<dbReference type="Pfam" id="PF01399">
    <property type="entry name" value="PCI"/>
    <property type="match status" value="1"/>
</dbReference>
<dbReference type="GO" id="GO:0033290">
    <property type="term" value="C:eukaryotic 48S preinitiation complex"/>
    <property type="evidence" value="ECO:0007669"/>
    <property type="project" value="UniProtKB-UniRule"/>
</dbReference>
<keyword evidence="2 5" id="KW-0963">Cytoplasm</keyword>
<dbReference type="STRING" id="50990.A0A4R5XGB9"/>
<comment type="similarity">
    <text evidence="5">Belongs to the eIF-3 subunit M family.</text>
</comment>
<dbReference type="GO" id="GO:0003743">
    <property type="term" value="F:translation initiation factor activity"/>
    <property type="evidence" value="ECO:0007669"/>
    <property type="project" value="UniProtKB-UniRule"/>
</dbReference>
<comment type="function">
    <text evidence="5">Component of the eukaryotic translation initiation factor 3 (eIF-3) complex, which is involved in protein synthesis of a specialized repertoire of mRNAs and, together with other initiation factors, stimulates binding of mRNA and methionyl-tRNAi to the 40S ribosome. The eIF-3 complex specifically targets and initiates translation of a subset of mRNAs involved in cell proliferation.</text>
</comment>
<feature type="domain" description="PCI" evidence="6">
    <location>
        <begin position="185"/>
        <end position="368"/>
    </location>
</feature>
<keyword evidence="4 5" id="KW-0648">Protein biosynthesis</keyword>
<keyword evidence="8" id="KW-1185">Reference proteome</keyword>
<gene>
    <name evidence="7" type="ORF">BD410DRAFT_780139</name>
</gene>
<evidence type="ECO:0000256" key="3">
    <source>
        <dbReference type="ARBA" id="ARBA00022540"/>
    </source>
</evidence>
<dbReference type="Pfam" id="PF18005">
    <property type="entry name" value="eIF3m_C_helix"/>
    <property type="match status" value="1"/>
</dbReference>
<evidence type="ECO:0000259" key="6">
    <source>
        <dbReference type="PROSITE" id="PS50250"/>
    </source>
</evidence>
<organism evidence="7 8">
    <name type="scientific">Rickenella mellea</name>
    <dbReference type="NCBI Taxonomy" id="50990"/>
    <lineage>
        <taxon>Eukaryota</taxon>
        <taxon>Fungi</taxon>
        <taxon>Dikarya</taxon>
        <taxon>Basidiomycota</taxon>
        <taxon>Agaricomycotina</taxon>
        <taxon>Agaricomycetes</taxon>
        <taxon>Hymenochaetales</taxon>
        <taxon>Rickenellaceae</taxon>
        <taxon>Rickenella</taxon>
    </lineage>
</organism>
<dbReference type="InterPro" id="IPR000717">
    <property type="entry name" value="PCI_dom"/>
</dbReference>
<dbReference type="GO" id="GO:0071541">
    <property type="term" value="C:eukaryotic translation initiation factor 3 complex, eIF3m"/>
    <property type="evidence" value="ECO:0007669"/>
    <property type="project" value="UniProtKB-UniRule"/>
</dbReference>
<protein>
    <recommendedName>
        <fullName evidence="5">Eukaryotic translation initiation factor 3 subunit M</fullName>
        <shortName evidence="5">eIF3m</shortName>
    </recommendedName>
</protein>
<dbReference type="PROSITE" id="PS50250">
    <property type="entry name" value="PCI"/>
    <property type="match status" value="1"/>
</dbReference>
<dbReference type="GO" id="GO:0001732">
    <property type="term" value="P:formation of cytoplasmic translation initiation complex"/>
    <property type="evidence" value="ECO:0007669"/>
    <property type="project" value="UniProtKB-UniRule"/>
</dbReference>
<sequence>MSAADSISIFAEGTFEEQTQELVNYIARSRPENERPAFIRPFQELLKTAEGQKALDDDIDRRRRVVSLVVSELKGLGDGSDREIEGFFNLLYSHLLSLYPADSTELSRHISAVSHLIADAPPPSDHTALRYKALTNLFNAVPRRSSLRLLVCTRLLRLAADNDELDVLHLTPIDTERWINEWDISQEERASFLKSIVDAFEQVDQMPMAYNYSILYVRSIPLSSPLAETAALETVSLALRLPSIFDFDSLLKLSGVQKLSGRPIFALLKIFTEDGLAEYETWQEKYRSTLEEHGLDSSQLERKMRLLVLASLGLKYVGRDIPYSEIASNLQIEISQVEGWVIDVIRAGLLSGKLSQTTQTLHVTRSTARSFSTHHWEALEKRLLVWKTGLAGTLEVVTSARRNALSQQGPNVATVPERVVPAQTQAA</sequence>
<dbReference type="SMART" id="SM00088">
    <property type="entry name" value="PINT"/>
    <property type="match status" value="1"/>
</dbReference>
<proteinExistence type="inferred from homology"/>
<reference evidence="7 8" key="1">
    <citation type="submission" date="2018-06" db="EMBL/GenBank/DDBJ databases">
        <title>A transcriptomic atlas of mushroom development highlights an independent origin of complex multicellularity.</title>
        <authorList>
            <consortium name="DOE Joint Genome Institute"/>
            <person name="Krizsan K."/>
            <person name="Almasi E."/>
            <person name="Merenyi Z."/>
            <person name="Sahu N."/>
            <person name="Viragh M."/>
            <person name="Koszo T."/>
            <person name="Mondo S."/>
            <person name="Kiss B."/>
            <person name="Balint B."/>
            <person name="Kues U."/>
            <person name="Barry K."/>
            <person name="Hegedus J.C."/>
            <person name="Henrissat B."/>
            <person name="Johnson J."/>
            <person name="Lipzen A."/>
            <person name="Ohm R."/>
            <person name="Nagy I."/>
            <person name="Pangilinan J."/>
            <person name="Yan J."/>
            <person name="Xiong Y."/>
            <person name="Grigoriev I.V."/>
            <person name="Hibbett D.S."/>
            <person name="Nagy L.G."/>
        </authorList>
    </citation>
    <scope>NUCLEOTIDE SEQUENCE [LARGE SCALE GENOMIC DNA]</scope>
    <source>
        <strain evidence="7 8">SZMC22713</strain>
    </source>
</reference>
<dbReference type="PANTHER" id="PTHR15350:SF2">
    <property type="entry name" value="EUKARYOTIC TRANSLATION INITIATION FACTOR 3 SUBUNIT M"/>
    <property type="match status" value="1"/>
</dbReference>
<evidence type="ECO:0000313" key="7">
    <source>
        <dbReference type="EMBL" id="TDL29665.1"/>
    </source>
</evidence>
<dbReference type="HAMAP" id="MF_03012">
    <property type="entry name" value="eIF3m"/>
    <property type="match status" value="1"/>
</dbReference>
<dbReference type="PANTHER" id="PTHR15350">
    <property type="entry name" value="COP9 SIGNALOSOME COMPLEX SUBUNIT 7/DENDRITIC CELL PROTEIN GA17"/>
    <property type="match status" value="1"/>
</dbReference>
<dbReference type="VEuPathDB" id="FungiDB:BD410DRAFT_780139"/>
<accession>A0A4R5XGB9</accession>
<keyword evidence="3 5" id="KW-0396">Initiation factor</keyword>
<dbReference type="AlphaFoldDB" id="A0A4R5XGB9"/>
<comment type="similarity">
    <text evidence="1">Belongs to the CSN7/EIF3M family. CSN7 subfamily.</text>
</comment>
<evidence type="ECO:0000256" key="2">
    <source>
        <dbReference type="ARBA" id="ARBA00022490"/>
    </source>
</evidence>
<dbReference type="GO" id="GO:0016282">
    <property type="term" value="C:eukaryotic 43S preinitiation complex"/>
    <property type="evidence" value="ECO:0007669"/>
    <property type="project" value="UniProtKB-UniRule"/>
</dbReference>
<dbReference type="OrthoDB" id="10267031at2759"/>
<evidence type="ECO:0000256" key="1">
    <source>
        <dbReference type="ARBA" id="ARBA00008482"/>
    </source>
</evidence>
<name>A0A4R5XGB9_9AGAM</name>
<dbReference type="InterPro" id="IPR027528">
    <property type="entry name" value="eIF3m"/>
</dbReference>